<keyword evidence="3" id="KW-1185">Reference proteome</keyword>
<proteinExistence type="predicted"/>
<gene>
    <name evidence="2" type="ORF">EV693_10249</name>
</gene>
<evidence type="ECO:0000313" key="2">
    <source>
        <dbReference type="EMBL" id="TCP18370.1"/>
    </source>
</evidence>
<evidence type="ECO:0000313" key="3">
    <source>
        <dbReference type="Proteomes" id="UP000295537"/>
    </source>
</evidence>
<sequence>MKTPKEVIKITVITLVIILAIISLSYALYFSYAYYFDHAFQPQEGIARLIYIFDIFMFMFLLAGTTYYIRLLIMLLSVIIGLFK</sequence>
<evidence type="ECO:0000256" key="1">
    <source>
        <dbReference type="SAM" id="Phobius"/>
    </source>
</evidence>
<feature type="transmembrane region" description="Helical" evidence="1">
    <location>
        <begin position="12"/>
        <end position="35"/>
    </location>
</feature>
<accession>A0A4R2NBD3</accession>
<feature type="transmembrane region" description="Helical" evidence="1">
    <location>
        <begin position="55"/>
        <end position="83"/>
    </location>
</feature>
<organism evidence="2 3">
    <name type="scientific">Nicoletella semolina</name>
    <dbReference type="NCBI Taxonomy" id="271160"/>
    <lineage>
        <taxon>Bacteria</taxon>
        <taxon>Pseudomonadati</taxon>
        <taxon>Pseudomonadota</taxon>
        <taxon>Gammaproteobacteria</taxon>
        <taxon>Pasteurellales</taxon>
        <taxon>Pasteurellaceae</taxon>
        <taxon>Nicoletella</taxon>
    </lineage>
</organism>
<reference evidence="2 3" key="1">
    <citation type="submission" date="2019-03" db="EMBL/GenBank/DDBJ databases">
        <title>Genomic Encyclopedia of Type Strains, Phase IV (KMG-IV): sequencing the most valuable type-strain genomes for metagenomic binning, comparative biology and taxonomic classification.</title>
        <authorList>
            <person name="Goeker M."/>
        </authorList>
    </citation>
    <scope>NUCLEOTIDE SEQUENCE [LARGE SCALE GENOMIC DNA]</scope>
    <source>
        <strain evidence="2 3">DSM 16380</strain>
    </source>
</reference>
<dbReference type="EMBL" id="SLXJ01000002">
    <property type="protein sequence ID" value="TCP18370.1"/>
    <property type="molecule type" value="Genomic_DNA"/>
</dbReference>
<keyword evidence="1" id="KW-0472">Membrane</keyword>
<dbReference type="AlphaFoldDB" id="A0A4R2NBD3"/>
<dbReference type="Proteomes" id="UP000295537">
    <property type="component" value="Unassembled WGS sequence"/>
</dbReference>
<name>A0A4R2NBD3_9PAST</name>
<keyword evidence="1" id="KW-1133">Transmembrane helix</keyword>
<protein>
    <submittedName>
        <fullName evidence="2">Uncharacterized protein</fullName>
    </submittedName>
</protein>
<keyword evidence="1" id="KW-0812">Transmembrane</keyword>
<comment type="caution">
    <text evidence="2">The sequence shown here is derived from an EMBL/GenBank/DDBJ whole genome shotgun (WGS) entry which is preliminary data.</text>
</comment>